<evidence type="ECO:0000256" key="6">
    <source>
        <dbReference type="ARBA" id="ARBA00022737"/>
    </source>
</evidence>
<dbReference type="Pfam" id="PF13513">
    <property type="entry name" value="HEAT_EZ"/>
    <property type="match status" value="1"/>
</dbReference>
<reference evidence="10 11" key="1">
    <citation type="journal article" date="2014" name="Agronomy (Basel)">
        <title>A Draft Genome Sequence for Ensete ventricosum, the Drought-Tolerant Tree Against Hunger.</title>
        <authorList>
            <person name="Harrison J."/>
            <person name="Moore K.A."/>
            <person name="Paszkiewicz K."/>
            <person name="Jones T."/>
            <person name="Grant M."/>
            <person name="Ambacheew D."/>
            <person name="Muzemil S."/>
            <person name="Studholme D.J."/>
        </authorList>
    </citation>
    <scope>NUCLEOTIDE SEQUENCE [LARGE SCALE GENOMIC DNA]</scope>
</reference>
<dbReference type="EMBL" id="AMZH03007132">
    <property type="protein sequence ID" value="RRT62083.1"/>
    <property type="molecule type" value="Genomic_DNA"/>
</dbReference>
<gene>
    <name evidence="10" type="ORF">B296_00017667</name>
</gene>
<evidence type="ECO:0000256" key="7">
    <source>
        <dbReference type="ARBA" id="ARBA00022927"/>
    </source>
</evidence>
<evidence type="ECO:0000313" key="10">
    <source>
        <dbReference type="EMBL" id="RRT62083.1"/>
    </source>
</evidence>
<dbReference type="FunFam" id="1.25.10.10:FF:000027">
    <property type="entry name" value="Importin subunit beta-1"/>
    <property type="match status" value="1"/>
</dbReference>
<protein>
    <recommendedName>
        <fullName evidence="9">Importin N-terminal domain-containing protein</fullName>
    </recommendedName>
</protein>
<dbReference type="SMART" id="SM00913">
    <property type="entry name" value="IBN_N"/>
    <property type="match status" value="1"/>
</dbReference>
<comment type="subcellular location">
    <subcellularLocation>
        <location evidence="2">Cytoplasm</location>
    </subcellularLocation>
    <subcellularLocation>
        <location evidence="1">Nucleus</location>
    </subcellularLocation>
</comment>
<dbReference type="GO" id="GO:0005737">
    <property type="term" value="C:cytoplasm"/>
    <property type="evidence" value="ECO:0007669"/>
    <property type="project" value="UniProtKB-SubCell"/>
</dbReference>
<evidence type="ECO:0000313" key="11">
    <source>
        <dbReference type="Proteomes" id="UP000287651"/>
    </source>
</evidence>
<dbReference type="InterPro" id="IPR040122">
    <property type="entry name" value="Importin_beta"/>
</dbReference>
<sequence>MEITQGLLSAQSSDGQIRTVAEATLKQFQEQNLPHFLLSLSVELSSEQKPPESRRLAGIILKNSLDAKDAVWKEELTQKWVSVDASIKAQIKESLLQTLGSSVSEARHTSSQVIAKVASIEIPRHEWQVLIGRLLKNMTQPDAPAPLKQATLEALGYVCEEVCPQDLEQDQVNAVLTAVVQGMNQMEHSSEVRLAAVKALYNALDFAQTNFENEVERNFIMKVVCETAMSKELEIRQAALECLVSVASTYYEYLEPYIQSLFDLTANAVRVDEEPVALQAIEFWSSICDEEIQIQEELGEDGGSSSPHFNFIKQALPVLVPLMLETLLKQEEDQDQEDGVWNLSMAGGTCLGLIARTVGDAIVPLVMPFVENNITKSDWRSHEAATFAFGIILEGPSIEKLAPLVHAGLEFLLNAMKHQNSHVKDTTAWTLGRIFEFLHSASSEYAILTTTNLPRIMSVLLEGIRDAPNVAEKVCGAIYFLAQGYEDDGSNSSMLTPYLGDIVSALLSTSDRTDTNNARLRSSAYETLNEVVRCSSLPETSNMIAHLLHEIMTRLSKTLELQIVSSEDREKQSDLQALLCGVIQVILQKLSYSNEAKSIIFQSADQMMILFLQVFACRSSTVHEEAMLAIGALAYATGPEFAKCMQEFYKYLEMGLQNFEEYQVCSISVGVVGDICRALDEKVLPFCDGIMSQLLKDLSSPMLHRSVKPPIFSCFGDIALAISEHFEKYIPFAMPMLQGAAELCYQLDVNDDDMQEYGNQLRRSIFEAYSGILQGFKSSKSALMIPYASPLLKFIEAVVMDKNRCVIEYPSLICIHNLNDIYKWCSVWSPSRDEEVTKAAVAVMGDLADTLGPNTKVLFKDVTFHMDLFGECFRSDNDQLRETATWAQGMIRRVLVS</sequence>
<feature type="domain" description="Importin N-terminal" evidence="9">
    <location>
        <begin position="21"/>
        <end position="101"/>
    </location>
</feature>
<dbReference type="InterPro" id="IPR001494">
    <property type="entry name" value="Importin-beta_N"/>
</dbReference>
<dbReference type="Gene3D" id="1.25.10.10">
    <property type="entry name" value="Leucine-rich Repeat Variant"/>
    <property type="match status" value="1"/>
</dbReference>
<dbReference type="InterPro" id="IPR057672">
    <property type="entry name" value="TPR_IPO4/5"/>
</dbReference>
<evidence type="ECO:0000259" key="9">
    <source>
        <dbReference type="PROSITE" id="PS50166"/>
    </source>
</evidence>
<dbReference type="PANTHER" id="PTHR10527">
    <property type="entry name" value="IMPORTIN BETA"/>
    <property type="match status" value="1"/>
</dbReference>
<dbReference type="AlphaFoldDB" id="A0A426ZDQ3"/>
<dbReference type="InterPro" id="IPR011989">
    <property type="entry name" value="ARM-like"/>
</dbReference>
<evidence type="ECO:0000256" key="1">
    <source>
        <dbReference type="ARBA" id="ARBA00004123"/>
    </source>
</evidence>
<accession>A0A426ZDQ3</accession>
<evidence type="ECO:0000256" key="5">
    <source>
        <dbReference type="ARBA" id="ARBA00022490"/>
    </source>
</evidence>
<name>A0A426ZDQ3_ENSVE</name>
<dbReference type="Pfam" id="PF25780">
    <property type="entry name" value="TPR_IPO5"/>
    <property type="match status" value="1"/>
</dbReference>
<dbReference type="GO" id="GO:0031267">
    <property type="term" value="F:small GTPase binding"/>
    <property type="evidence" value="ECO:0007669"/>
    <property type="project" value="InterPro"/>
</dbReference>
<dbReference type="Proteomes" id="UP000287651">
    <property type="component" value="Unassembled WGS sequence"/>
</dbReference>
<dbReference type="GO" id="GO:0006606">
    <property type="term" value="P:protein import into nucleus"/>
    <property type="evidence" value="ECO:0007669"/>
    <property type="project" value="InterPro"/>
</dbReference>
<dbReference type="InterPro" id="IPR016024">
    <property type="entry name" value="ARM-type_fold"/>
</dbReference>
<dbReference type="InterPro" id="IPR058584">
    <property type="entry name" value="IMB1_TNPO1-like_TPR"/>
</dbReference>
<comment type="caution">
    <text evidence="10">The sequence shown here is derived from an EMBL/GenBank/DDBJ whole genome shotgun (WGS) entry which is preliminary data.</text>
</comment>
<dbReference type="Pfam" id="PF03810">
    <property type="entry name" value="IBN_N"/>
    <property type="match status" value="1"/>
</dbReference>
<comment type="similarity">
    <text evidence="3">Belongs to the importin beta family. Importin beta-1 subfamily.</text>
</comment>
<evidence type="ECO:0000256" key="8">
    <source>
        <dbReference type="ARBA" id="ARBA00023242"/>
    </source>
</evidence>
<keyword evidence="6" id="KW-0677">Repeat</keyword>
<evidence type="ECO:0000256" key="4">
    <source>
        <dbReference type="ARBA" id="ARBA00022448"/>
    </source>
</evidence>
<keyword evidence="4" id="KW-0813">Transport</keyword>
<dbReference type="SUPFAM" id="SSF48371">
    <property type="entry name" value="ARM repeat"/>
    <property type="match status" value="1"/>
</dbReference>
<keyword evidence="5" id="KW-0963">Cytoplasm</keyword>
<evidence type="ECO:0000256" key="2">
    <source>
        <dbReference type="ARBA" id="ARBA00004496"/>
    </source>
</evidence>
<keyword evidence="7" id="KW-0653">Protein transport</keyword>
<evidence type="ECO:0000256" key="3">
    <source>
        <dbReference type="ARBA" id="ARBA00010907"/>
    </source>
</evidence>
<dbReference type="Pfam" id="PF25574">
    <property type="entry name" value="TPR_IMB1"/>
    <property type="match status" value="1"/>
</dbReference>
<organism evidence="10 11">
    <name type="scientific">Ensete ventricosum</name>
    <name type="common">Abyssinian banana</name>
    <name type="synonym">Musa ensete</name>
    <dbReference type="NCBI Taxonomy" id="4639"/>
    <lineage>
        <taxon>Eukaryota</taxon>
        <taxon>Viridiplantae</taxon>
        <taxon>Streptophyta</taxon>
        <taxon>Embryophyta</taxon>
        <taxon>Tracheophyta</taxon>
        <taxon>Spermatophyta</taxon>
        <taxon>Magnoliopsida</taxon>
        <taxon>Liliopsida</taxon>
        <taxon>Zingiberales</taxon>
        <taxon>Musaceae</taxon>
        <taxon>Ensete</taxon>
    </lineage>
</organism>
<keyword evidence="8" id="KW-0539">Nucleus</keyword>
<dbReference type="PROSITE" id="PS50166">
    <property type="entry name" value="IMPORTIN_B_NT"/>
    <property type="match status" value="1"/>
</dbReference>
<proteinExistence type="inferred from homology"/>